<evidence type="ECO:0000256" key="1">
    <source>
        <dbReference type="SAM" id="SignalP"/>
    </source>
</evidence>
<evidence type="ECO:0000313" key="2">
    <source>
        <dbReference type="EMBL" id="MCT7361095.1"/>
    </source>
</evidence>
<dbReference type="AlphaFoldDB" id="A0A9X2WIQ8"/>
<accession>A0A9X2WIQ8</accession>
<dbReference type="RefSeq" id="WP_260977924.1">
    <property type="nucleotide sequence ID" value="NZ_JAOANI010000032.1"/>
</dbReference>
<keyword evidence="3" id="KW-1185">Reference proteome</keyword>
<keyword evidence="1" id="KW-0732">Signal</keyword>
<organism evidence="2 3">
    <name type="scientific">Thalassolituus pacificus</name>
    <dbReference type="NCBI Taxonomy" id="2975440"/>
    <lineage>
        <taxon>Bacteria</taxon>
        <taxon>Pseudomonadati</taxon>
        <taxon>Pseudomonadota</taxon>
        <taxon>Gammaproteobacteria</taxon>
        <taxon>Oceanospirillales</taxon>
        <taxon>Oceanospirillaceae</taxon>
        <taxon>Thalassolituus</taxon>
    </lineage>
</organism>
<evidence type="ECO:0000313" key="3">
    <source>
        <dbReference type="Proteomes" id="UP001147830"/>
    </source>
</evidence>
<reference evidence="2" key="1">
    <citation type="journal article" date="2022" name="Front. Microbiol.">
        <title>Genome-based taxonomic rearrangement of Oceanobacter-related bacteria including the description of Thalassolituus hydrocarbonoclasticus sp. nov. and Thalassolituus pacificus sp. nov. and emended description of the genus Thalassolituus.</title>
        <authorList>
            <person name="Dong C."/>
            <person name="Wei L."/>
            <person name="Wang J."/>
            <person name="Lai Q."/>
            <person name="Huang Z."/>
            <person name="Shao Z."/>
        </authorList>
    </citation>
    <scope>NUCLEOTIDE SEQUENCE</scope>
    <source>
        <strain evidence="2">59MF3M-4</strain>
    </source>
</reference>
<gene>
    <name evidence="2" type="ORF">NYR02_18910</name>
</gene>
<evidence type="ECO:0008006" key="4">
    <source>
        <dbReference type="Google" id="ProtNLM"/>
    </source>
</evidence>
<feature type="signal peptide" evidence="1">
    <location>
        <begin position="1"/>
        <end position="21"/>
    </location>
</feature>
<reference evidence="2" key="2">
    <citation type="submission" date="2022-08" db="EMBL/GenBank/DDBJ databases">
        <authorList>
            <person name="Dong C."/>
        </authorList>
    </citation>
    <scope>NUCLEOTIDE SEQUENCE</scope>
    <source>
        <strain evidence="2">59MF3M-4</strain>
    </source>
</reference>
<name>A0A9X2WIQ8_9GAMM</name>
<proteinExistence type="predicted"/>
<dbReference type="PROSITE" id="PS51257">
    <property type="entry name" value="PROKAR_LIPOPROTEIN"/>
    <property type="match status" value="1"/>
</dbReference>
<dbReference type="Proteomes" id="UP001147830">
    <property type="component" value="Unassembled WGS sequence"/>
</dbReference>
<comment type="caution">
    <text evidence="2">The sequence shown here is derived from an EMBL/GenBank/DDBJ whole genome shotgun (WGS) entry which is preliminary data.</text>
</comment>
<feature type="chain" id="PRO_5040913139" description="Lipoprotein" evidence="1">
    <location>
        <begin position="22"/>
        <end position="178"/>
    </location>
</feature>
<sequence length="178" mass="19437">MNIKAALLAVAVTLLAGCASTFQYSSGSEEYRNKPLVISSVKVEVRLDSAKQPKGYLTEAEIAETVRADMIRLLQEHDAITYAENAADGLSTTVKLNYFRKFSYGDAIAKPEFSGSIYVDHGSKRLGSRSFAKATTKFGGFTDAMVNAEVAVGKWDHEDEPRDLEVIASVLVSDLEDF</sequence>
<dbReference type="EMBL" id="JAOANI010000032">
    <property type="protein sequence ID" value="MCT7361095.1"/>
    <property type="molecule type" value="Genomic_DNA"/>
</dbReference>
<protein>
    <recommendedName>
        <fullName evidence="4">Lipoprotein</fullName>
    </recommendedName>
</protein>